<keyword evidence="1" id="KW-0472">Membrane</keyword>
<sequence length="223" mass="24704">MGEHGQVRVGLGRSNGSVVVLVLAFLLIVIFAGGYGGWTSTQTSARVIGFGVAAGFMVPLVMMVVRLPRLLRPRWVVLDAVGLRIQHGPEEVVVPWPEIVGFGLGYEVPPAERFAVPLSKDDVADLAKDYLAGRVQEALQVSDKRRIALEIYPWHPAAEQYYRKLAPYWKRDVPPVAGLPDFLWRFPMPPVVSIGQAVEQGARVVAPQRWLGWFQRPWSGSAK</sequence>
<evidence type="ECO:0000313" key="2">
    <source>
        <dbReference type="EMBL" id="GIH20833.1"/>
    </source>
</evidence>
<keyword evidence="1" id="KW-1133">Transmembrane helix</keyword>
<protein>
    <submittedName>
        <fullName evidence="2">Uncharacterized protein</fullName>
    </submittedName>
</protein>
<name>A0A8J3VWJ0_9ACTN</name>
<dbReference type="EMBL" id="BONZ01000106">
    <property type="protein sequence ID" value="GIH20833.1"/>
    <property type="molecule type" value="Genomic_DNA"/>
</dbReference>
<reference evidence="2" key="1">
    <citation type="submission" date="2021-01" db="EMBL/GenBank/DDBJ databases">
        <title>Whole genome shotgun sequence of Rugosimonospora africana NBRC 104875.</title>
        <authorList>
            <person name="Komaki H."/>
            <person name="Tamura T."/>
        </authorList>
    </citation>
    <scope>NUCLEOTIDE SEQUENCE</scope>
    <source>
        <strain evidence="2">NBRC 104875</strain>
    </source>
</reference>
<keyword evidence="1" id="KW-0812">Transmembrane</keyword>
<proteinExistence type="predicted"/>
<evidence type="ECO:0000256" key="1">
    <source>
        <dbReference type="SAM" id="Phobius"/>
    </source>
</evidence>
<dbReference type="Proteomes" id="UP000642748">
    <property type="component" value="Unassembled WGS sequence"/>
</dbReference>
<comment type="caution">
    <text evidence="2">The sequence shown here is derived from an EMBL/GenBank/DDBJ whole genome shotgun (WGS) entry which is preliminary data.</text>
</comment>
<accession>A0A8J3VWJ0</accession>
<organism evidence="2 3">
    <name type="scientific">Rugosimonospora africana</name>
    <dbReference type="NCBI Taxonomy" id="556532"/>
    <lineage>
        <taxon>Bacteria</taxon>
        <taxon>Bacillati</taxon>
        <taxon>Actinomycetota</taxon>
        <taxon>Actinomycetes</taxon>
        <taxon>Micromonosporales</taxon>
        <taxon>Micromonosporaceae</taxon>
        <taxon>Rugosimonospora</taxon>
    </lineage>
</organism>
<feature type="transmembrane region" description="Helical" evidence="1">
    <location>
        <begin position="18"/>
        <end position="38"/>
    </location>
</feature>
<feature type="transmembrane region" description="Helical" evidence="1">
    <location>
        <begin position="44"/>
        <end position="65"/>
    </location>
</feature>
<dbReference type="AlphaFoldDB" id="A0A8J3VWJ0"/>
<keyword evidence="3" id="KW-1185">Reference proteome</keyword>
<gene>
    <name evidence="2" type="ORF">Raf01_90050</name>
</gene>
<evidence type="ECO:0000313" key="3">
    <source>
        <dbReference type="Proteomes" id="UP000642748"/>
    </source>
</evidence>